<dbReference type="PANTHER" id="PTHR46238">
    <property type="entry name" value="REVERSE TRANSCRIPTASE DOMAIN-CONTAINING PROTEIN"/>
    <property type="match status" value="1"/>
</dbReference>
<proteinExistence type="predicted"/>
<evidence type="ECO:0000313" key="1">
    <source>
        <dbReference type="EMBL" id="KAI0500803.1"/>
    </source>
</evidence>
<accession>A0A8T3AWD3</accession>
<evidence type="ECO:0008006" key="3">
    <source>
        <dbReference type="Google" id="ProtNLM"/>
    </source>
</evidence>
<sequence length="110" mass="12915">MLFADDINVVDKTREGFDGNFEFWRSILEFRLSRSKTKYMECKFSSNRYGDEIVTLGDQAINKSTRFRYIGSIVQCDGEINGDIISRIQIGWLKWKKAYDLLCDKKILKL</sequence>
<gene>
    <name evidence="1" type="ORF">KFK09_019020</name>
</gene>
<name>A0A8T3AWD3_DENNO</name>
<dbReference type="Proteomes" id="UP000829196">
    <property type="component" value="Unassembled WGS sequence"/>
</dbReference>
<organism evidence="1 2">
    <name type="scientific">Dendrobium nobile</name>
    <name type="common">Orchid</name>
    <dbReference type="NCBI Taxonomy" id="94219"/>
    <lineage>
        <taxon>Eukaryota</taxon>
        <taxon>Viridiplantae</taxon>
        <taxon>Streptophyta</taxon>
        <taxon>Embryophyta</taxon>
        <taxon>Tracheophyta</taxon>
        <taxon>Spermatophyta</taxon>
        <taxon>Magnoliopsida</taxon>
        <taxon>Liliopsida</taxon>
        <taxon>Asparagales</taxon>
        <taxon>Orchidaceae</taxon>
        <taxon>Epidendroideae</taxon>
        <taxon>Malaxideae</taxon>
        <taxon>Dendrobiinae</taxon>
        <taxon>Dendrobium</taxon>
    </lineage>
</organism>
<dbReference type="EMBL" id="JAGYWB010000013">
    <property type="protein sequence ID" value="KAI0500803.1"/>
    <property type="molecule type" value="Genomic_DNA"/>
</dbReference>
<dbReference type="PANTHER" id="PTHR46238:SF8">
    <property type="entry name" value="ENDONUCLEASE_EXONUCLEASE_PHOSPHATASE DOMAIN-CONTAINING PROTEIN"/>
    <property type="match status" value="1"/>
</dbReference>
<dbReference type="AlphaFoldDB" id="A0A8T3AWD3"/>
<protein>
    <recommendedName>
        <fullName evidence="3">Reverse transcriptase domain-containing protein</fullName>
    </recommendedName>
</protein>
<keyword evidence="2" id="KW-1185">Reference proteome</keyword>
<dbReference type="OrthoDB" id="769866at2759"/>
<comment type="caution">
    <text evidence="1">The sequence shown here is derived from an EMBL/GenBank/DDBJ whole genome shotgun (WGS) entry which is preliminary data.</text>
</comment>
<evidence type="ECO:0000313" key="2">
    <source>
        <dbReference type="Proteomes" id="UP000829196"/>
    </source>
</evidence>
<reference evidence="1" key="1">
    <citation type="journal article" date="2022" name="Front. Genet.">
        <title>Chromosome-Scale Assembly of the Dendrobium nobile Genome Provides Insights Into the Molecular Mechanism of the Biosynthesis of the Medicinal Active Ingredient of Dendrobium.</title>
        <authorList>
            <person name="Xu Q."/>
            <person name="Niu S.-C."/>
            <person name="Li K.-L."/>
            <person name="Zheng P.-J."/>
            <person name="Zhang X.-J."/>
            <person name="Jia Y."/>
            <person name="Liu Y."/>
            <person name="Niu Y.-X."/>
            <person name="Yu L.-H."/>
            <person name="Chen D.-F."/>
            <person name="Zhang G.-Q."/>
        </authorList>
    </citation>
    <scope>NUCLEOTIDE SEQUENCE</scope>
    <source>
        <tissue evidence="1">Leaf</tissue>
    </source>
</reference>